<evidence type="ECO:0000313" key="2">
    <source>
        <dbReference type="Proteomes" id="UP000075902"/>
    </source>
</evidence>
<organism evidence="1 2">
    <name type="scientific">Anopheles melas</name>
    <dbReference type="NCBI Taxonomy" id="34690"/>
    <lineage>
        <taxon>Eukaryota</taxon>
        <taxon>Metazoa</taxon>
        <taxon>Ecdysozoa</taxon>
        <taxon>Arthropoda</taxon>
        <taxon>Hexapoda</taxon>
        <taxon>Insecta</taxon>
        <taxon>Pterygota</taxon>
        <taxon>Neoptera</taxon>
        <taxon>Endopterygota</taxon>
        <taxon>Diptera</taxon>
        <taxon>Nematocera</taxon>
        <taxon>Culicoidea</taxon>
        <taxon>Culicidae</taxon>
        <taxon>Anophelinae</taxon>
        <taxon>Anopheles</taxon>
    </lineage>
</organism>
<sequence length="110" mass="12647">MVLTSPCELMREFSTGDTLRVLLYVQLNRTPSGGSASTSHLTLRVEAESTAQSVLGNIRQRSKLYGDEEDVKNLQFVGLHIREDDELPYEYYYRAMTFHRKMHDTGTLIF</sequence>
<dbReference type="EnsemblMetazoa" id="AMEC021569-RA">
    <property type="protein sequence ID" value="AMEC021569-PA"/>
    <property type="gene ID" value="AMEC021569"/>
</dbReference>
<reference evidence="1" key="2">
    <citation type="submission" date="2020-05" db="UniProtKB">
        <authorList>
            <consortium name="EnsemblMetazoa"/>
        </authorList>
    </citation>
    <scope>IDENTIFICATION</scope>
    <source>
        <strain evidence="1">CM1001059</strain>
    </source>
</reference>
<keyword evidence="2" id="KW-1185">Reference proteome</keyword>
<dbReference type="VEuPathDB" id="VectorBase:AMEC021569"/>
<dbReference type="STRING" id="34690.A0A182UJL1"/>
<protein>
    <recommendedName>
        <fullName evidence="3">Ubiquitin-like domain-containing protein</fullName>
    </recommendedName>
</protein>
<evidence type="ECO:0008006" key="3">
    <source>
        <dbReference type="Google" id="ProtNLM"/>
    </source>
</evidence>
<name>A0A182UJL1_9DIPT</name>
<evidence type="ECO:0000313" key="1">
    <source>
        <dbReference type="EnsemblMetazoa" id="AMEC021569-PA"/>
    </source>
</evidence>
<reference evidence="2" key="1">
    <citation type="submission" date="2014-01" db="EMBL/GenBank/DDBJ databases">
        <title>The Genome Sequence of Anopheles melas CM1001059_A (V2).</title>
        <authorList>
            <consortium name="The Broad Institute Genomics Platform"/>
            <person name="Neafsey D.E."/>
            <person name="Besansky N."/>
            <person name="Howell P."/>
            <person name="Walton C."/>
            <person name="Young S.K."/>
            <person name="Zeng Q."/>
            <person name="Gargeya S."/>
            <person name="Fitzgerald M."/>
            <person name="Haas B."/>
            <person name="Abouelleil A."/>
            <person name="Allen A.W."/>
            <person name="Alvarado L."/>
            <person name="Arachchi H.M."/>
            <person name="Berlin A.M."/>
            <person name="Chapman S.B."/>
            <person name="Gainer-Dewar J."/>
            <person name="Goldberg J."/>
            <person name="Griggs A."/>
            <person name="Gujja S."/>
            <person name="Hansen M."/>
            <person name="Howarth C."/>
            <person name="Imamovic A."/>
            <person name="Ireland A."/>
            <person name="Larimer J."/>
            <person name="McCowan C."/>
            <person name="Murphy C."/>
            <person name="Pearson M."/>
            <person name="Poon T.W."/>
            <person name="Priest M."/>
            <person name="Roberts A."/>
            <person name="Saif S."/>
            <person name="Shea T."/>
            <person name="Sisk P."/>
            <person name="Sykes S."/>
            <person name="Wortman J."/>
            <person name="Nusbaum C."/>
            <person name="Birren B."/>
        </authorList>
    </citation>
    <scope>NUCLEOTIDE SEQUENCE [LARGE SCALE GENOMIC DNA]</scope>
    <source>
        <strain evidence="2">CM1001059</strain>
    </source>
</reference>
<dbReference type="AlphaFoldDB" id="A0A182UJL1"/>
<proteinExistence type="predicted"/>
<accession>A0A182UJL1</accession>
<dbReference type="Proteomes" id="UP000075902">
    <property type="component" value="Unassembled WGS sequence"/>
</dbReference>